<protein>
    <submittedName>
        <fullName evidence="1">Uncharacterized protein</fullName>
    </submittedName>
</protein>
<dbReference type="Gene3D" id="2.130.10.10">
    <property type="entry name" value="YVTN repeat-like/Quinoprotein amine dehydrogenase"/>
    <property type="match status" value="1"/>
</dbReference>
<dbReference type="PANTHER" id="PTHR47197">
    <property type="entry name" value="PROTEIN NIRF"/>
    <property type="match status" value="1"/>
</dbReference>
<proteinExistence type="predicted"/>
<reference evidence="1 2" key="1">
    <citation type="journal article" date="2017" name="Genome Biol. Evol.">
        <title>Population Structure and Local Adaptation of MAC Lung Disease Agent Mycobacterium avium subsp. hominissuis.</title>
        <authorList>
            <person name="Yano H."/>
            <person name="Iwamoto T."/>
            <person name="Nishiuchi Y."/>
            <person name="Nakajima C."/>
            <person name="Starkova D.A."/>
            <person name="Mokrousov I."/>
            <person name="Narvskaya O."/>
            <person name="Yoshida S."/>
            <person name="Arikawa K."/>
            <person name="Nakanishi N."/>
            <person name="Osaki K."/>
            <person name="Nakagawa I."/>
            <person name="Ato M."/>
            <person name="Suzuki Y."/>
            <person name="Maruyama F."/>
        </authorList>
    </citation>
    <scope>NUCLEOTIDE SEQUENCE [LARGE SCALE GENOMIC DNA]</scope>
    <source>
        <strain evidence="1 2">OCU466</strain>
    </source>
</reference>
<dbReference type="InterPro" id="IPR051200">
    <property type="entry name" value="Host-pathogen_enzymatic-act"/>
</dbReference>
<name>A0A2A3LEU7_MYCAV</name>
<comment type="caution">
    <text evidence="1">The sequence shown here is derived from an EMBL/GenBank/DDBJ whole genome shotgun (WGS) entry which is preliminary data.</text>
</comment>
<dbReference type="InterPro" id="IPR011048">
    <property type="entry name" value="Haem_d1_sf"/>
</dbReference>
<dbReference type="NCBIfam" id="TIGR02276">
    <property type="entry name" value="beta_rpt_yvtn"/>
    <property type="match status" value="2"/>
</dbReference>
<dbReference type="Proteomes" id="UP000218842">
    <property type="component" value="Unassembled WGS sequence"/>
</dbReference>
<dbReference type="InterPro" id="IPR011964">
    <property type="entry name" value="YVTN_b-propeller_repeat"/>
</dbReference>
<gene>
    <name evidence="1" type="ORF">XV03_00395</name>
</gene>
<accession>A0A2A3LEU7</accession>
<evidence type="ECO:0000313" key="2">
    <source>
        <dbReference type="Proteomes" id="UP000218842"/>
    </source>
</evidence>
<evidence type="ECO:0000313" key="1">
    <source>
        <dbReference type="EMBL" id="PBJ41379.1"/>
    </source>
</evidence>
<dbReference type="EMBL" id="LBGZ01000003">
    <property type="protein sequence ID" value="PBJ41379.1"/>
    <property type="molecule type" value="Genomic_DNA"/>
</dbReference>
<organism evidence="1 2">
    <name type="scientific">Mycobacterium avium subsp. hominissuis</name>
    <dbReference type="NCBI Taxonomy" id="439334"/>
    <lineage>
        <taxon>Bacteria</taxon>
        <taxon>Bacillati</taxon>
        <taxon>Actinomycetota</taxon>
        <taxon>Actinomycetes</taxon>
        <taxon>Mycobacteriales</taxon>
        <taxon>Mycobacteriaceae</taxon>
        <taxon>Mycobacterium</taxon>
        <taxon>Mycobacterium avium complex (MAC)</taxon>
    </lineage>
</organism>
<dbReference type="AlphaFoldDB" id="A0A2A3LEU7"/>
<dbReference type="SUPFAM" id="SSF51004">
    <property type="entry name" value="C-terminal (heme d1) domain of cytochrome cd1-nitrite reductase"/>
    <property type="match status" value="1"/>
</dbReference>
<dbReference type="InterPro" id="IPR015943">
    <property type="entry name" value="WD40/YVTN_repeat-like_dom_sf"/>
</dbReference>
<dbReference type="PANTHER" id="PTHR47197:SF3">
    <property type="entry name" value="DIHYDRO-HEME D1 DEHYDROGENASE"/>
    <property type="match status" value="1"/>
</dbReference>
<sequence>MIDTVSRAVTATIKVGNGPVGVAVDAATHTACTANNRDDTVSMIDTTSHAVTATVKVGTDPWGSNCSVRCEHL</sequence>